<evidence type="ECO:0000259" key="9">
    <source>
        <dbReference type="SMART" id="SM00762"/>
    </source>
</evidence>
<evidence type="ECO:0000313" key="10">
    <source>
        <dbReference type="EMBL" id="TID29843.1"/>
    </source>
</evidence>
<dbReference type="SMART" id="SM00762">
    <property type="entry name" value="Cog4"/>
    <property type="match status" value="1"/>
</dbReference>
<dbReference type="PANTHER" id="PTHR24016:SF0">
    <property type="entry name" value="CONSERVED OLIGOMERIC GOLGI COMPLEX SUBUNIT 4"/>
    <property type="match status" value="1"/>
</dbReference>
<proteinExistence type="inferred from homology"/>
<dbReference type="InterPro" id="IPR048684">
    <property type="entry name" value="COG4_C"/>
</dbReference>
<dbReference type="Gene3D" id="1.20.58.1970">
    <property type="match status" value="1"/>
</dbReference>
<dbReference type="OrthoDB" id="47059at2759"/>
<keyword evidence="5" id="KW-0653">Protein transport</keyword>
<evidence type="ECO:0000256" key="7">
    <source>
        <dbReference type="ARBA" id="ARBA00023136"/>
    </source>
</evidence>
<evidence type="ECO:0000256" key="2">
    <source>
        <dbReference type="ARBA" id="ARBA00009215"/>
    </source>
</evidence>
<organism evidence="10 11">
    <name type="scientific">Pichia inconspicua</name>
    <dbReference type="NCBI Taxonomy" id="52247"/>
    <lineage>
        <taxon>Eukaryota</taxon>
        <taxon>Fungi</taxon>
        <taxon>Dikarya</taxon>
        <taxon>Ascomycota</taxon>
        <taxon>Saccharomycotina</taxon>
        <taxon>Pichiomycetes</taxon>
        <taxon>Pichiales</taxon>
        <taxon>Pichiaceae</taxon>
        <taxon>Pichia</taxon>
    </lineage>
</organism>
<dbReference type="GO" id="GO:0000139">
    <property type="term" value="C:Golgi membrane"/>
    <property type="evidence" value="ECO:0007669"/>
    <property type="project" value="UniProtKB-SubCell"/>
</dbReference>
<evidence type="ECO:0000256" key="1">
    <source>
        <dbReference type="ARBA" id="ARBA00004395"/>
    </source>
</evidence>
<keyword evidence="11" id="KW-1185">Reference proteome</keyword>
<reference evidence="10 11" key="1">
    <citation type="journal article" date="2019" name="Front. Genet.">
        <title>Whole-Genome Sequencing of the Opportunistic Yeast Pathogen Candida inconspicua Uncovers Its Hybrid Origin.</title>
        <authorList>
            <person name="Mixao V."/>
            <person name="Hansen A.P."/>
            <person name="Saus E."/>
            <person name="Boekhout T."/>
            <person name="Lass-Florl C."/>
            <person name="Gabaldon T."/>
        </authorList>
    </citation>
    <scope>NUCLEOTIDE SEQUENCE [LARGE SCALE GENOMIC DNA]</scope>
    <source>
        <strain evidence="10 11">CBS 180</strain>
    </source>
</reference>
<dbReference type="InterPro" id="IPR013167">
    <property type="entry name" value="COG4_M"/>
</dbReference>
<dbReference type="Pfam" id="PF08318">
    <property type="entry name" value="COG4_m"/>
    <property type="match status" value="1"/>
</dbReference>
<keyword evidence="7" id="KW-0472">Membrane</keyword>
<gene>
    <name evidence="10" type="ORF">CANINC_001592</name>
</gene>
<evidence type="ECO:0000256" key="4">
    <source>
        <dbReference type="ARBA" id="ARBA00022448"/>
    </source>
</evidence>
<evidence type="ECO:0000313" key="11">
    <source>
        <dbReference type="Proteomes" id="UP000307173"/>
    </source>
</evidence>
<dbReference type="Pfam" id="PF20663">
    <property type="entry name" value="COG4_N"/>
    <property type="match status" value="1"/>
</dbReference>
<comment type="subcellular location">
    <subcellularLocation>
        <location evidence="1">Golgi apparatus membrane</location>
        <topology evidence="1">Peripheral membrane protein</topology>
    </subcellularLocation>
</comment>
<sequence length="905" mass="102907">MPLERRGSMVLDTESQLQMIHGQVDDLESTLLKAADIGQLTDLVTKFDDIEIQLDDTAQRFVSKSTLAHQSTIRSLEISRVELSSALNHSRDLKKIMESANELSYSITEKVRLLDNEKSLIKSVKDYVDNVKTLKSELARAHDAIEREDWLIASKSISIMKNLPDGLITDPYTEFKVPSSTLSDFPEELLTRWIDKLEIKFTDAFNEAAKNRNVEKLTYYFQLFPLIGKSELGLKCYSNFVCGIISEQSKSIIQNAHNRVSKPEFFAQLLFRLYQTISAIVNQHSKIIKSYYGSEAVSVVLKVIQMECDLQSNLIYETYIESKQVDDILNEIRQYSYPVLIDELYKSVDKDDESGIEEETEETSVDLVEVSQITDELSAMLNHWSMYCRFFVVIWNEYSSSNIKENQLIFPSPLILSSFGIKIQDKVISQFDSACTYIIRRSLEKACTIESLTSLTPFLADSLKFLSMVYRKPETSTSSLLYNSKPEEPPISSLADDIIMVLNTIIMELLATGELAVIKNMVSNIKRILLNDFINIIKQRIKTTALNSRSSFFTKESIEKIHQSLNPPVDKYTESNAASRSSTPVALNVSASDIATTGAMFMRSINAAINYTMAGEGSGDSSFYLIGDDSKIKQHVLYLNTLCIMSTYLTKMAESCLKSFRNNSLMLIDDQELSTCRKSANEYKIEPEIIVPTDDSMRSKVKRLIFSIPEGFKESSSLLIDENVEILFSTVLKSRVLSLIQNALRDTYSMIVEEGEYFLVETDKTTNNNTTSLVDNSKIVSFIQNWNSLIIPYVTNVEESIFERVLLLINTFAATIIEDKLWKLENKVSPSGVTKLEQEMNTIISEFTKFDYSLRQNYTRCSQIVMIAELEEDEEIAALEDPESGIEWKLSSNERVRARKLRTND</sequence>
<evidence type="ECO:0000256" key="5">
    <source>
        <dbReference type="ARBA" id="ARBA00022927"/>
    </source>
</evidence>
<comment type="similarity">
    <text evidence="2">Belongs to the COG4 family.</text>
</comment>
<dbReference type="Proteomes" id="UP000307173">
    <property type="component" value="Unassembled WGS sequence"/>
</dbReference>
<dbReference type="InterPro" id="IPR048682">
    <property type="entry name" value="COG4"/>
</dbReference>
<dbReference type="Pfam" id="PF20662">
    <property type="entry name" value="COG4_C"/>
    <property type="match status" value="1"/>
</dbReference>
<evidence type="ECO:0000256" key="3">
    <source>
        <dbReference type="ARBA" id="ARBA00020975"/>
    </source>
</evidence>
<keyword evidence="6" id="KW-0333">Golgi apparatus</keyword>
<dbReference type="AlphaFoldDB" id="A0A4T0X3Q6"/>
<dbReference type="GO" id="GO:0015031">
    <property type="term" value="P:protein transport"/>
    <property type="evidence" value="ECO:0007669"/>
    <property type="project" value="UniProtKB-KW"/>
</dbReference>
<accession>A0A4T0X3Q6</accession>
<keyword evidence="4" id="KW-0813">Transport</keyword>
<evidence type="ECO:0000256" key="6">
    <source>
        <dbReference type="ARBA" id="ARBA00023034"/>
    </source>
</evidence>
<feature type="domain" description="COG4 transport protein middle alpha-helical bundle" evidence="9">
    <location>
        <begin position="190"/>
        <end position="542"/>
    </location>
</feature>
<protein>
    <recommendedName>
        <fullName evidence="3">Conserved oligomeric Golgi complex subunit 4</fullName>
    </recommendedName>
    <alternativeName>
        <fullName evidence="8">Component of oligomeric Golgi complex 4</fullName>
    </alternativeName>
</protein>
<name>A0A4T0X3Q6_9ASCO</name>
<dbReference type="STRING" id="52247.A0A4T0X3Q6"/>
<evidence type="ECO:0000256" key="8">
    <source>
        <dbReference type="ARBA" id="ARBA00031340"/>
    </source>
</evidence>
<dbReference type="PANTHER" id="PTHR24016">
    <property type="entry name" value="CONSERVED OLIGOMERIC GOLGI COMPLEX SUBUNIT 4"/>
    <property type="match status" value="1"/>
</dbReference>
<comment type="caution">
    <text evidence="10">The sequence shown here is derived from an EMBL/GenBank/DDBJ whole genome shotgun (WGS) entry which is preliminary data.</text>
</comment>
<dbReference type="EMBL" id="SELW01000234">
    <property type="protein sequence ID" value="TID29843.1"/>
    <property type="molecule type" value="Genomic_DNA"/>
</dbReference>
<dbReference type="InterPro" id="IPR048680">
    <property type="entry name" value="COG4_N"/>
</dbReference>